<keyword evidence="7" id="KW-0732">Signal</keyword>
<reference evidence="9 10" key="1">
    <citation type="submission" date="2021-05" db="EMBL/GenBank/DDBJ databases">
        <title>Genome Assembly of Synthetic Allotetraploid Brassica napus Reveals Homoeologous Exchanges between Subgenomes.</title>
        <authorList>
            <person name="Davis J.T."/>
        </authorList>
    </citation>
    <scope>NUCLEOTIDE SEQUENCE [LARGE SCALE GENOMIC DNA]</scope>
    <source>
        <strain evidence="10">cv. Da-Ae</strain>
        <tissue evidence="9">Seedling</tissue>
    </source>
</reference>
<keyword evidence="10" id="KW-1185">Reference proteome</keyword>
<keyword evidence="4" id="KW-0862">Zinc</keyword>
<dbReference type="PANTHER" id="PTHR47165">
    <property type="entry name" value="OS03G0429900 PROTEIN"/>
    <property type="match status" value="1"/>
</dbReference>
<comment type="caution">
    <text evidence="9">The sequence shown here is derived from an EMBL/GenBank/DDBJ whole genome shotgun (WGS) entry which is preliminary data.</text>
</comment>
<organism evidence="9 10">
    <name type="scientific">Brassica napus</name>
    <name type="common">Rape</name>
    <dbReference type="NCBI Taxonomy" id="3708"/>
    <lineage>
        <taxon>Eukaryota</taxon>
        <taxon>Viridiplantae</taxon>
        <taxon>Streptophyta</taxon>
        <taxon>Embryophyta</taxon>
        <taxon>Tracheophyta</taxon>
        <taxon>Spermatophyta</taxon>
        <taxon>Magnoliopsida</taxon>
        <taxon>eudicotyledons</taxon>
        <taxon>Gunneridae</taxon>
        <taxon>Pentapetalae</taxon>
        <taxon>rosids</taxon>
        <taxon>malvids</taxon>
        <taxon>Brassicales</taxon>
        <taxon>Brassicaceae</taxon>
        <taxon>Brassiceae</taxon>
        <taxon>Brassica</taxon>
    </lineage>
</organism>
<dbReference type="Pfam" id="PF08646">
    <property type="entry name" value="Rep_fac-A_C"/>
    <property type="match status" value="1"/>
</dbReference>
<evidence type="ECO:0000256" key="3">
    <source>
        <dbReference type="ARBA" id="ARBA00022771"/>
    </source>
</evidence>
<feature type="chain" id="PRO_5045238751" description="Replication factor A C-terminal domain-containing protein" evidence="7">
    <location>
        <begin position="20"/>
        <end position="307"/>
    </location>
</feature>
<feature type="domain" description="Replication factor A C-terminal" evidence="8">
    <location>
        <begin position="116"/>
        <end position="235"/>
    </location>
</feature>
<evidence type="ECO:0000313" key="9">
    <source>
        <dbReference type="EMBL" id="KAH0902396.1"/>
    </source>
</evidence>
<dbReference type="CDD" id="cd04476">
    <property type="entry name" value="RPA1_DBD_C"/>
    <property type="match status" value="1"/>
</dbReference>
<feature type="compositionally biased region" description="Acidic residues" evidence="6">
    <location>
        <begin position="258"/>
        <end position="268"/>
    </location>
</feature>
<feature type="signal peptide" evidence="7">
    <location>
        <begin position="1"/>
        <end position="19"/>
    </location>
</feature>
<evidence type="ECO:0000256" key="5">
    <source>
        <dbReference type="ARBA" id="ARBA00023125"/>
    </source>
</evidence>
<dbReference type="InterPro" id="IPR047192">
    <property type="entry name" value="Euk_RPA1_DBD_C"/>
</dbReference>
<evidence type="ECO:0000256" key="4">
    <source>
        <dbReference type="ARBA" id="ARBA00022833"/>
    </source>
</evidence>
<feature type="compositionally biased region" description="Low complexity" evidence="6">
    <location>
        <begin position="269"/>
        <end position="278"/>
    </location>
</feature>
<evidence type="ECO:0000256" key="6">
    <source>
        <dbReference type="SAM" id="MobiDB-lite"/>
    </source>
</evidence>
<comment type="similarity">
    <text evidence="1">Belongs to the replication factor A protein 1 family.</text>
</comment>
<keyword evidence="5" id="KW-0238">DNA-binding</keyword>
<keyword evidence="2" id="KW-0479">Metal-binding</keyword>
<accession>A0ABQ8BC67</accession>
<keyword evidence="3" id="KW-0863">Zinc-finger</keyword>
<dbReference type="SUPFAM" id="SSF50249">
    <property type="entry name" value="Nucleic acid-binding proteins"/>
    <property type="match status" value="1"/>
</dbReference>
<evidence type="ECO:0000313" key="10">
    <source>
        <dbReference type="Proteomes" id="UP000824890"/>
    </source>
</evidence>
<gene>
    <name evidence="9" type="ORF">HID58_041899</name>
</gene>
<evidence type="ECO:0000256" key="1">
    <source>
        <dbReference type="ARBA" id="ARBA00005690"/>
    </source>
</evidence>
<evidence type="ECO:0000256" key="7">
    <source>
        <dbReference type="SAM" id="SignalP"/>
    </source>
</evidence>
<proteinExistence type="inferred from homology"/>
<evidence type="ECO:0000256" key="2">
    <source>
        <dbReference type="ARBA" id="ARBA00022723"/>
    </source>
</evidence>
<dbReference type="Gene3D" id="2.40.50.140">
    <property type="entry name" value="Nucleic acid-binding proteins"/>
    <property type="match status" value="1"/>
</dbReference>
<dbReference type="Proteomes" id="UP000824890">
    <property type="component" value="Unassembled WGS sequence"/>
</dbReference>
<sequence length="307" mass="32804">MANVLVLLSDLQCACSASGRPRTSAVVENSWVLLVDSQSTMMPATVNVNRLAAHQPNLEAGSSTSFKKIAEPLVEQSTGLAPVAPLLKSYAKVEKLSISELNDFVLTAASQDIDFICSGKVTGVKLDKGWCYVSCSKCFKKLHRSVSTLTCQSCNNTNAVGVLRYRVEMSIADSTGEALFVAFDGVMAKLSTSCSLYMQAGDGVNPEEADAPPFVRDMEGRSFTFQVKVGPYNFTANHQSFTISRILSEGDREPQPDFADDGGDDDNGGDNNNGDDNNTGLVKRKMDFGGGSKSGGPSAKVKRARKA</sequence>
<dbReference type="EMBL" id="JAGKQM010000011">
    <property type="protein sequence ID" value="KAH0902396.1"/>
    <property type="molecule type" value="Genomic_DNA"/>
</dbReference>
<evidence type="ECO:0000259" key="8">
    <source>
        <dbReference type="Pfam" id="PF08646"/>
    </source>
</evidence>
<dbReference type="PANTHER" id="PTHR47165:SF4">
    <property type="entry name" value="OS03G0429900 PROTEIN"/>
    <property type="match status" value="1"/>
</dbReference>
<dbReference type="InterPro" id="IPR012340">
    <property type="entry name" value="NA-bd_OB-fold"/>
</dbReference>
<dbReference type="InterPro" id="IPR013955">
    <property type="entry name" value="Rep_factor-A_C"/>
</dbReference>
<protein>
    <recommendedName>
        <fullName evidence="8">Replication factor A C-terminal domain-containing protein</fullName>
    </recommendedName>
</protein>
<feature type="region of interest" description="Disordered" evidence="6">
    <location>
        <begin position="246"/>
        <end position="307"/>
    </location>
</feature>
<name>A0ABQ8BC67_BRANA</name>